<dbReference type="SUPFAM" id="SSF52540">
    <property type="entry name" value="P-loop containing nucleoside triphosphate hydrolases"/>
    <property type="match status" value="1"/>
</dbReference>
<dbReference type="InterPro" id="IPR045006">
    <property type="entry name" value="CHLI-like"/>
</dbReference>
<comment type="caution">
    <text evidence="5">The sequence shown here is derived from an EMBL/GenBank/DDBJ whole genome shotgun (WGS) entry which is preliminary data.</text>
</comment>
<dbReference type="PANTHER" id="PTHR32039:SF7">
    <property type="entry name" value="COMPETENCE PROTEIN COMM"/>
    <property type="match status" value="1"/>
</dbReference>
<dbReference type="SMART" id="SM00382">
    <property type="entry name" value="AAA"/>
    <property type="match status" value="1"/>
</dbReference>
<dbReference type="InterPro" id="IPR020568">
    <property type="entry name" value="Ribosomal_Su5_D2-typ_SF"/>
</dbReference>
<reference evidence="5 6" key="1">
    <citation type="journal article" date="2016" name="Nat. Commun.">
        <title>Thousands of microbial genomes shed light on interconnected biogeochemical processes in an aquifer system.</title>
        <authorList>
            <person name="Anantharaman K."/>
            <person name="Brown C.T."/>
            <person name="Hug L.A."/>
            <person name="Sharon I."/>
            <person name="Castelle C.J."/>
            <person name="Probst A.J."/>
            <person name="Thomas B.C."/>
            <person name="Singh A."/>
            <person name="Wilkins M.J."/>
            <person name="Karaoz U."/>
            <person name="Brodie E.L."/>
            <person name="Williams K.H."/>
            <person name="Hubbard S.S."/>
            <person name="Banfield J.F."/>
        </authorList>
    </citation>
    <scope>NUCLEOTIDE SEQUENCE [LARGE SCALE GENOMIC DNA]</scope>
</reference>
<dbReference type="PROSITE" id="PS50051">
    <property type="entry name" value="MCM_2"/>
    <property type="match status" value="1"/>
</dbReference>
<evidence type="ECO:0000256" key="2">
    <source>
        <dbReference type="ARBA" id="ARBA00022741"/>
    </source>
</evidence>
<proteinExistence type="inferred from homology"/>
<name>A0A1G2FXJ8_9BACT</name>
<dbReference type="Pfam" id="PF01078">
    <property type="entry name" value="Mg_chelatase"/>
    <property type="match status" value="1"/>
</dbReference>
<dbReference type="InterPro" id="IPR027417">
    <property type="entry name" value="P-loop_NTPase"/>
</dbReference>
<dbReference type="AlphaFoldDB" id="A0A1G2FXJ8"/>
<dbReference type="Pfam" id="PF13541">
    <property type="entry name" value="ChlI"/>
    <property type="match status" value="1"/>
</dbReference>
<keyword evidence="3" id="KW-0067">ATP-binding</keyword>
<keyword evidence="2" id="KW-0547">Nucleotide-binding</keyword>
<dbReference type="GO" id="GO:0003677">
    <property type="term" value="F:DNA binding"/>
    <property type="evidence" value="ECO:0007669"/>
    <property type="project" value="InterPro"/>
</dbReference>
<dbReference type="PANTHER" id="PTHR32039">
    <property type="entry name" value="MAGNESIUM-CHELATASE SUBUNIT CHLI"/>
    <property type="match status" value="1"/>
</dbReference>
<evidence type="ECO:0000256" key="3">
    <source>
        <dbReference type="ARBA" id="ARBA00022840"/>
    </source>
</evidence>
<evidence type="ECO:0000256" key="1">
    <source>
        <dbReference type="ARBA" id="ARBA00006354"/>
    </source>
</evidence>
<dbReference type="SUPFAM" id="SSF54211">
    <property type="entry name" value="Ribosomal protein S5 domain 2-like"/>
    <property type="match status" value="1"/>
</dbReference>
<dbReference type="InterPro" id="IPR001208">
    <property type="entry name" value="MCM_dom"/>
</dbReference>
<dbReference type="EMBL" id="MHNI01000016">
    <property type="protein sequence ID" value="OGZ42547.1"/>
    <property type="molecule type" value="Genomic_DNA"/>
</dbReference>
<dbReference type="GO" id="GO:0005524">
    <property type="term" value="F:ATP binding"/>
    <property type="evidence" value="ECO:0007669"/>
    <property type="project" value="UniProtKB-KW"/>
</dbReference>
<dbReference type="InterPro" id="IPR025158">
    <property type="entry name" value="Mg_chelat-rel_C"/>
</dbReference>
<dbReference type="InterPro" id="IPR014721">
    <property type="entry name" value="Ribsml_uS5_D2-typ_fold_subgr"/>
</dbReference>
<sequence length="513" mass="55728">MAVSIKSGQVVGLEGVPIDVEVDLSQGLHRYSLVGLPDKAVDEARERISAAIKNSGLRPPHKKNQRVTINLAPADLRKEGPLFDLPIALAYVLASKQAAFVADKKMFIGELALDGTLRRARGVLPLAIAAERMGVEELFVPKGNGKEAAFVSNIQVVEATCLSDVLDHLEGRVVIPPLPQTRFQPESKILEYGFEDIKGQESAKRAAEIAAAGAHHIALSGPPGTGKTLLARAMPSILPPISFTEALEVTAIYSVAGKEEKALSSGGLVNIRPFRAPHHTASYAALVGGGHVPRPGEITLAHRGVLFLDEFPEFENRSIEALREPLEEGVISISRVKSSTAFPARILLVAAMNLCPCGNRGTGKDCVCSARHLARYAKRISGPIIDRIDLWAQVPHLDHKKLESAEKTETSQTVQKRVHSARMIQSERFSKTVPNTNSEIGVREIKTYCPLSLPCKTLLQNAASNLQLSARSYHRMIKVARTIADLENSGEIKEAHLLEALQYRPRLDELAYG</sequence>
<dbReference type="Proteomes" id="UP000176700">
    <property type="component" value="Unassembled WGS sequence"/>
</dbReference>
<protein>
    <submittedName>
        <fullName evidence="5">Magnesium chelatase</fullName>
    </submittedName>
</protein>
<evidence type="ECO:0000313" key="6">
    <source>
        <dbReference type="Proteomes" id="UP000176700"/>
    </source>
</evidence>
<dbReference type="NCBIfam" id="TIGR00368">
    <property type="entry name" value="YifB family Mg chelatase-like AAA ATPase"/>
    <property type="match status" value="1"/>
</dbReference>
<dbReference type="Gene3D" id="3.40.50.300">
    <property type="entry name" value="P-loop containing nucleotide triphosphate hydrolases"/>
    <property type="match status" value="1"/>
</dbReference>
<accession>A0A1G2FXJ8</accession>
<evidence type="ECO:0000259" key="4">
    <source>
        <dbReference type="PROSITE" id="PS50051"/>
    </source>
</evidence>
<dbReference type="InterPro" id="IPR003593">
    <property type="entry name" value="AAA+_ATPase"/>
</dbReference>
<dbReference type="Pfam" id="PF13335">
    <property type="entry name" value="Mg_chelatase_C"/>
    <property type="match status" value="1"/>
</dbReference>
<dbReference type="PRINTS" id="PR01657">
    <property type="entry name" value="MCMFAMILY"/>
</dbReference>
<organism evidence="5 6">
    <name type="scientific">Candidatus Ryanbacteria bacterium RIFCSPHIGHO2_01_45_13</name>
    <dbReference type="NCBI Taxonomy" id="1802112"/>
    <lineage>
        <taxon>Bacteria</taxon>
        <taxon>Candidatus Ryaniibacteriota</taxon>
    </lineage>
</organism>
<comment type="similarity">
    <text evidence="1">Belongs to the Mg-chelatase subunits D/I family. ComM subfamily.</text>
</comment>
<feature type="domain" description="MCM C-terminal AAA(+) ATPase" evidence="4">
    <location>
        <begin position="296"/>
        <end position="353"/>
    </location>
</feature>
<dbReference type="InterPro" id="IPR000523">
    <property type="entry name" value="Mg_chelatse_chII-like_cat_dom"/>
</dbReference>
<dbReference type="Gene3D" id="3.30.230.10">
    <property type="match status" value="1"/>
</dbReference>
<evidence type="ECO:0000313" key="5">
    <source>
        <dbReference type="EMBL" id="OGZ42547.1"/>
    </source>
</evidence>
<gene>
    <name evidence="5" type="ORF">A2W41_01600</name>
</gene>
<dbReference type="InterPro" id="IPR004482">
    <property type="entry name" value="Mg_chelat-rel"/>
</dbReference>